<comment type="caution">
    <text evidence="1">The sequence shown here is derived from an EMBL/GenBank/DDBJ whole genome shotgun (WGS) entry which is preliminary data.</text>
</comment>
<organism evidence="1">
    <name type="scientific">Pseudomonas peradeniyensis</name>
    <dbReference type="NCBI Taxonomy" id="2745488"/>
    <lineage>
        <taxon>Bacteria</taxon>
        <taxon>Pseudomonadati</taxon>
        <taxon>Pseudomonadota</taxon>
        <taxon>Gammaproteobacteria</taxon>
        <taxon>Pseudomonadales</taxon>
        <taxon>Pseudomonadaceae</taxon>
        <taxon>Pseudomonas</taxon>
    </lineage>
</organism>
<accession>A0A923G8Q2</accession>
<protein>
    <submittedName>
        <fullName evidence="1">Uncharacterized protein</fullName>
    </submittedName>
</protein>
<name>A0A923G8Q2_9PSED</name>
<dbReference type="EMBL" id="JABWRJ010000012">
    <property type="protein sequence ID" value="MBC3446370.1"/>
    <property type="molecule type" value="Genomic_DNA"/>
</dbReference>
<dbReference type="RefSeq" id="WP_186733261.1">
    <property type="nucleotide sequence ID" value="NZ_JABWRJ020000001.1"/>
</dbReference>
<sequence length="798" mass="89106">MSVLNFPRIYMKGHMFWNPPTGNNNDMFPLYDAVNMEMNWRFLQHYNINRDNAGDLLLNWMITPRALHEAPDYVTQAPPNAPSPRNRYPVMMPAEWDLFGDNGCGTVTYKETTSTIIGGELPTGGYVKSDPLITLPYNLYGNPFGSTNPSPARFVDVSPWQNTFTALYFDRLVLGDDTCGLTAKRQFRMLDRFLNFNWGAFGGLNYVTTTWQTCFPKENLSWVVGDSALLKNLQAQLDAPGVQGLMFRFCTYLTFYDKNGVFNDQPPISAKSQSPMDMARVQTLYQKGLSNPADIFFNPAYSCTSGVLGLWLDDEYPTAPAGVRLVPDVAVAVPPQYNFESPPVVQLGVVSAQVHDSILSLDLMNTFPFKPATPQVGQNPDIPTAEKLDLGSFDVGIDQSGTFVPVTSFTYADYQQSMFEQRSGILDLLLTESQQAQLTSGAPLALQQQATGIPTSTQATWTAEVIQSGSFIDVGETRTLQIMVQKNGVPAKNTNLLVAEYNNPYLLGTSSYYLGFSNNPDFTLFKDFPADRTQNTEVWPQFVGAPEVAAMATEGAGRKLVGLRSEVATEGGTQVTYQQYKTTPAGISLGACLVLEGAKMASRDLQEPANEQVTYNYLQITTDDNGIASVTVTGKLPGFPTLRFFPNEDGKADIVFSFNYLGAYVDFLAPLRVLPEEPTLKQEFVDQWNKVYSKPDSGQLIWDSFIYPRIFEPYYYLYPIMGKYMPLNDLSRIEGAVDQLTRLISKAYQEESTVAMPITRDMPQSRRSVLELWAQKLVQLKYPPKQLSMDDYNHLKIN</sequence>
<gene>
    <name evidence="1" type="ORF">HU751_11340</name>
</gene>
<reference evidence="1" key="2">
    <citation type="submission" date="2020-07" db="EMBL/GenBank/DDBJ databases">
        <authorList>
            <person name="Lood C."/>
            <person name="Girard L."/>
        </authorList>
    </citation>
    <scope>NUCLEOTIDE SEQUENCE</scope>
    <source>
        <strain evidence="1">BW13M1</strain>
    </source>
</reference>
<proteinExistence type="predicted"/>
<reference evidence="1" key="1">
    <citation type="journal article" date="2020" name="Microorganisms">
        <title>Reliable Identification of Environmental Pseudomonas Isolates Using the rpoD Gene.</title>
        <authorList>
            <consortium name="The Broad Institute Genome Sequencing Platform"/>
            <person name="Girard L."/>
            <person name="Lood C."/>
            <person name="Rokni-Zadeh H."/>
            <person name="van Noort V."/>
            <person name="Lavigne R."/>
            <person name="De Mot R."/>
        </authorList>
    </citation>
    <scope>NUCLEOTIDE SEQUENCE</scope>
    <source>
        <strain evidence="1">BW13M1</strain>
    </source>
</reference>
<dbReference type="AlphaFoldDB" id="A0A923G8Q2"/>
<evidence type="ECO:0000313" key="1">
    <source>
        <dbReference type="EMBL" id="MBC3446370.1"/>
    </source>
</evidence>